<feature type="transmembrane region" description="Helical" evidence="9">
    <location>
        <begin position="91"/>
        <end position="113"/>
    </location>
</feature>
<dbReference type="InterPro" id="IPR055348">
    <property type="entry name" value="DctQ"/>
</dbReference>
<keyword evidence="12" id="KW-1185">Reference proteome</keyword>
<dbReference type="EMBL" id="VTWH01000001">
    <property type="protein sequence ID" value="KAA0971976.1"/>
    <property type="molecule type" value="Genomic_DNA"/>
</dbReference>
<sequence length="163" mass="17681">MLQAVSRKFDAALGGLDRVLAVLTVATLVVLIVVVFGAVVMRYLFNAPLIFSFDLSTLLFAWVVFIGLTIADHDDAHMGLDMVGRIGNAAIRQALVALRLVLVLALSVYLAYVGWQLYQRTGAQISSLRISARWLYLSMPVGFGLLALSYVGRIIRLAAGGAR</sequence>
<keyword evidence="6 9" id="KW-1133">Transmembrane helix</keyword>
<gene>
    <name evidence="11" type="ORF">FPY71_02305</name>
</gene>
<keyword evidence="7 9" id="KW-0472">Membrane</keyword>
<dbReference type="GO" id="GO:0022857">
    <property type="term" value="F:transmembrane transporter activity"/>
    <property type="evidence" value="ECO:0007669"/>
    <property type="project" value="UniProtKB-UniRule"/>
</dbReference>
<comment type="caution">
    <text evidence="11">The sequence shown here is derived from an EMBL/GenBank/DDBJ whole genome shotgun (WGS) entry which is preliminary data.</text>
</comment>
<evidence type="ECO:0000256" key="4">
    <source>
        <dbReference type="ARBA" id="ARBA00022519"/>
    </source>
</evidence>
<dbReference type="Pfam" id="PF04290">
    <property type="entry name" value="DctQ"/>
    <property type="match status" value="1"/>
</dbReference>
<dbReference type="AlphaFoldDB" id="A0A5B0DZV4"/>
<evidence type="ECO:0000313" key="11">
    <source>
        <dbReference type="EMBL" id="KAA0971976.1"/>
    </source>
</evidence>
<dbReference type="PANTHER" id="PTHR35011">
    <property type="entry name" value="2,3-DIKETO-L-GULONATE TRAP TRANSPORTER SMALL PERMEASE PROTEIN YIAM"/>
    <property type="match status" value="1"/>
</dbReference>
<dbReference type="GO" id="GO:0005886">
    <property type="term" value="C:plasma membrane"/>
    <property type="evidence" value="ECO:0007669"/>
    <property type="project" value="UniProtKB-SubCell"/>
</dbReference>
<dbReference type="GO" id="GO:0015740">
    <property type="term" value="P:C4-dicarboxylate transport"/>
    <property type="evidence" value="ECO:0007669"/>
    <property type="project" value="TreeGrafter"/>
</dbReference>
<protein>
    <recommendedName>
        <fullName evidence="9">TRAP transporter small permease protein</fullName>
    </recommendedName>
</protein>
<comment type="function">
    <text evidence="9">Part of the tripartite ATP-independent periplasmic (TRAP) transport system.</text>
</comment>
<keyword evidence="2 9" id="KW-0813">Transport</keyword>
<evidence type="ECO:0000256" key="2">
    <source>
        <dbReference type="ARBA" id="ARBA00022448"/>
    </source>
</evidence>
<comment type="similarity">
    <text evidence="8 9">Belongs to the TRAP transporter small permease family.</text>
</comment>
<evidence type="ECO:0000256" key="3">
    <source>
        <dbReference type="ARBA" id="ARBA00022475"/>
    </source>
</evidence>
<evidence type="ECO:0000256" key="8">
    <source>
        <dbReference type="ARBA" id="ARBA00038436"/>
    </source>
</evidence>
<accession>A0A5B0DZV4</accession>
<keyword evidence="3" id="KW-1003">Cell membrane</keyword>
<comment type="subunit">
    <text evidence="9">The complex comprises the extracytoplasmic solute receptor protein and the two transmembrane proteins.</text>
</comment>
<evidence type="ECO:0000259" key="10">
    <source>
        <dbReference type="Pfam" id="PF04290"/>
    </source>
</evidence>
<name>A0A5B0DZV4_9HYPH</name>
<evidence type="ECO:0000256" key="6">
    <source>
        <dbReference type="ARBA" id="ARBA00022989"/>
    </source>
</evidence>
<evidence type="ECO:0000313" key="12">
    <source>
        <dbReference type="Proteomes" id="UP000324738"/>
    </source>
</evidence>
<organism evidence="11 12">
    <name type="scientific">Aureimonas fodinaquatilis</name>
    <dbReference type="NCBI Taxonomy" id="2565783"/>
    <lineage>
        <taxon>Bacteria</taxon>
        <taxon>Pseudomonadati</taxon>
        <taxon>Pseudomonadota</taxon>
        <taxon>Alphaproteobacteria</taxon>
        <taxon>Hyphomicrobiales</taxon>
        <taxon>Aurantimonadaceae</taxon>
        <taxon>Aureimonas</taxon>
    </lineage>
</organism>
<dbReference type="RefSeq" id="WP_149297246.1">
    <property type="nucleotide sequence ID" value="NZ_VTWH01000001.1"/>
</dbReference>
<proteinExistence type="inferred from homology"/>
<evidence type="ECO:0000256" key="7">
    <source>
        <dbReference type="ARBA" id="ARBA00023136"/>
    </source>
</evidence>
<evidence type="ECO:0000256" key="5">
    <source>
        <dbReference type="ARBA" id="ARBA00022692"/>
    </source>
</evidence>
<reference evidence="11 12" key="1">
    <citation type="submission" date="2019-08" db="EMBL/GenBank/DDBJ databases">
        <title>Aureimonas fodiniaquatilis sp. nov., isolated from a coal mine wastewater.</title>
        <authorList>
            <person name="Kim W."/>
        </authorList>
    </citation>
    <scope>NUCLEOTIDE SEQUENCE [LARGE SCALE GENOMIC DNA]</scope>
    <source>
        <strain evidence="11 12">CAU 1482</strain>
    </source>
</reference>
<dbReference type="PANTHER" id="PTHR35011:SF2">
    <property type="entry name" value="2,3-DIKETO-L-GULONATE TRAP TRANSPORTER SMALL PERMEASE PROTEIN YIAM"/>
    <property type="match status" value="1"/>
</dbReference>
<feature type="transmembrane region" description="Helical" evidence="9">
    <location>
        <begin position="51"/>
        <end position="71"/>
    </location>
</feature>
<evidence type="ECO:0000256" key="9">
    <source>
        <dbReference type="RuleBase" id="RU369079"/>
    </source>
</evidence>
<dbReference type="Proteomes" id="UP000324738">
    <property type="component" value="Unassembled WGS sequence"/>
</dbReference>
<feature type="transmembrane region" description="Helical" evidence="9">
    <location>
        <begin position="134"/>
        <end position="155"/>
    </location>
</feature>
<evidence type="ECO:0000256" key="1">
    <source>
        <dbReference type="ARBA" id="ARBA00004429"/>
    </source>
</evidence>
<feature type="transmembrane region" description="Helical" evidence="9">
    <location>
        <begin position="20"/>
        <end position="44"/>
    </location>
</feature>
<dbReference type="InterPro" id="IPR007387">
    <property type="entry name" value="TRAP_DctQ"/>
</dbReference>
<keyword evidence="4 9" id="KW-0997">Cell inner membrane</keyword>
<comment type="subcellular location">
    <subcellularLocation>
        <location evidence="1 9">Cell inner membrane</location>
        <topology evidence="1 9">Multi-pass membrane protein</topology>
    </subcellularLocation>
</comment>
<keyword evidence="5 9" id="KW-0812">Transmembrane</keyword>
<feature type="domain" description="Tripartite ATP-independent periplasmic transporters DctQ component" evidence="10">
    <location>
        <begin position="31"/>
        <end position="158"/>
    </location>
</feature>
<dbReference type="OrthoDB" id="4964541at2"/>